<dbReference type="OrthoDB" id="3229031at2"/>
<dbReference type="RefSeq" id="WP_033518738.1">
    <property type="nucleotide sequence ID" value="NZ_CAUPKV010000033.1"/>
</dbReference>
<evidence type="ECO:0000313" key="2">
    <source>
        <dbReference type="Proteomes" id="UP000029033"/>
    </source>
</evidence>
<organism evidence="1 2">
    <name type="scientific">Bifidobacterium scardovii</name>
    <dbReference type="NCBI Taxonomy" id="158787"/>
    <lineage>
        <taxon>Bacteria</taxon>
        <taxon>Bacillati</taxon>
        <taxon>Actinomycetota</taxon>
        <taxon>Actinomycetes</taxon>
        <taxon>Bifidobacteriales</taxon>
        <taxon>Bifidobacteriaceae</taxon>
        <taxon>Bifidobacterium</taxon>
    </lineage>
</organism>
<name>A0A087DCJ0_9BIFI</name>
<sequence>MNIPAFAEQMRIIRSAEADESGRWAVVTDSRLPYCNSYVYQSGDRVVCRTRWEYPLPDAKGRIFGLRPADVAAMKGKRTVEAGIIQLPNDLDEAVRAMRLWLDRLTVQLPPHRMRQRESSANVAESWNNILGDLLSGPDDETTENDRLVVVNALATAVGPTLLAAILLDELNCEAEKKTRFAASVSKPDPAILSRLEQTAAHADPDRKRMKVVLRELSRLVARVPDRVVSRLRISRDEYTRPLKAVALRLR</sequence>
<gene>
    <name evidence="1" type="ORF">BSCA_1754</name>
</gene>
<keyword evidence="2" id="KW-1185">Reference proteome</keyword>
<dbReference type="AlphaFoldDB" id="A0A087DCJ0"/>
<comment type="caution">
    <text evidence="1">The sequence shown here is derived from an EMBL/GenBank/DDBJ whole genome shotgun (WGS) entry which is preliminary data.</text>
</comment>
<evidence type="ECO:0000313" key="1">
    <source>
        <dbReference type="EMBL" id="KFI93240.1"/>
    </source>
</evidence>
<accession>A0A087DCJ0</accession>
<dbReference type="EMBL" id="JGZO01000013">
    <property type="protein sequence ID" value="KFI93240.1"/>
    <property type="molecule type" value="Genomic_DNA"/>
</dbReference>
<dbReference type="GeneID" id="85166330"/>
<dbReference type="Proteomes" id="UP000029033">
    <property type="component" value="Unassembled WGS sequence"/>
</dbReference>
<reference evidence="1 2" key="1">
    <citation type="submission" date="2014-03" db="EMBL/GenBank/DDBJ databases">
        <title>Genomics of Bifidobacteria.</title>
        <authorList>
            <person name="Ventura M."/>
            <person name="Milani C."/>
            <person name="Lugli G.A."/>
        </authorList>
    </citation>
    <scope>NUCLEOTIDE SEQUENCE [LARGE SCALE GENOMIC DNA]</scope>
    <source>
        <strain evidence="1 2">LMG 21589</strain>
    </source>
</reference>
<proteinExistence type="predicted"/>
<protein>
    <submittedName>
        <fullName evidence="1">Uncharacterized protein</fullName>
    </submittedName>
</protein>